<feature type="region of interest" description="Disordered" evidence="1">
    <location>
        <begin position="32"/>
        <end position="51"/>
    </location>
</feature>
<dbReference type="Proteomes" id="UP000661006">
    <property type="component" value="Unassembled WGS sequence"/>
</dbReference>
<dbReference type="EMBL" id="JABCQN010000011">
    <property type="protein sequence ID" value="MBF0872031.1"/>
    <property type="molecule type" value="Genomic_DNA"/>
</dbReference>
<evidence type="ECO:0008006" key="5">
    <source>
        <dbReference type="Google" id="ProtNLM"/>
    </source>
</evidence>
<dbReference type="GeneID" id="81475900"/>
<name>A0A9Q2FPD1_GLUJA</name>
<feature type="compositionally biased region" description="Pro residues" evidence="1">
    <location>
        <begin position="40"/>
        <end position="51"/>
    </location>
</feature>
<dbReference type="AlphaFoldDB" id="A0A9Q2FPD1"/>
<dbReference type="RefSeq" id="WP_007283876.1">
    <property type="nucleotide sequence ID" value="NZ_JABCQN010000011.1"/>
</dbReference>
<organism evidence="3 4">
    <name type="scientific">Gluconobacter japonicus</name>
    <dbReference type="NCBI Taxonomy" id="376620"/>
    <lineage>
        <taxon>Bacteria</taxon>
        <taxon>Pseudomonadati</taxon>
        <taxon>Pseudomonadota</taxon>
        <taxon>Alphaproteobacteria</taxon>
        <taxon>Acetobacterales</taxon>
        <taxon>Acetobacteraceae</taxon>
        <taxon>Gluconobacter</taxon>
    </lineage>
</organism>
<dbReference type="PROSITE" id="PS51257">
    <property type="entry name" value="PROKAR_LIPOPROTEIN"/>
    <property type="match status" value="1"/>
</dbReference>
<reference evidence="3" key="2">
    <citation type="submission" date="2020-11" db="EMBL/GenBank/DDBJ databases">
        <title>Description of novel Gluconobacter species.</title>
        <authorList>
            <person name="Cleenwerck I."/>
            <person name="Cnockaert M."/>
            <person name="Borremans W."/>
            <person name="Wieme A.D."/>
            <person name="De Vuyst L."/>
            <person name="Vandamme P."/>
        </authorList>
    </citation>
    <scope>NUCLEOTIDE SEQUENCE</scope>
    <source>
        <strain evidence="3">R71697</strain>
    </source>
</reference>
<feature type="signal peptide" evidence="2">
    <location>
        <begin position="1"/>
        <end position="17"/>
    </location>
</feature>
<gene>
    <name evidence="3" type="ORF">HKD32_14485</name>
</gene>
<protein>
    <recommendedName>
        <fullName evidence="5">Lipoprotein</fullName>
    </recommendedName>
</protein>
<reference evidence="3" key="1">
    <citation type="submission" date="2020-04" db="EMBL/GenBank/DDBJ databases">
        <authorList>
            <person name="Sombolestani A."/>
        </authorList>
    </citation>
    <scope>NUCLEOTIDE SEQUENCE</scope>
    <source>
        <strain evidence="3">R71697</strain>
    </source>
</reference>
<evidence type="ECO:0000313" key="3">
    <source>
        <dbReference type="EMBL" id="MBF0872031.1"/>
    </source>
</evidence>
<evidence type="ECO:0000313" key="4">
    <source>
        <dbReference type="Proteomes" id="UP000661006"/>
    </source>
</evidence>
<keyword evidence="2" id="KW-0732">Signal</keyword>
<proteinExistence type="predicted"/>
<comment type="caution">
    <text evidence="3">The sequence shown here is derived from an EMBL/GenBank/DDBJ whole genome shotgun (WGS) entry which is preliminary data.</text>
</comment>
<accession>A0A9Q2FPD1</accession>
<sequence>MTRILLLGTALLLSACARPPVVHHGLSSDGYGFTNNSSHLPPPPSLMTPSK</sequence>
<feature type="chain" id="PRO_5040307616" description="Lipoprotein" evidence="2">
    <location>
        <begin position="18"/>
        <end position="51"/>
    </location>
</feature>
<evidence type="ECO:0000256" key="1">
    <source>
        <dbReference type="SAM" id="MobiDB-lite"/>
    </source>
</evidence>
<evidence type="ECO:0000256" key="2">
    <source>
        <dbReference type="SAM" id="SignalP"/>
    </source>
</evidence>